<evidence type="ECO:0000256" key="6">
    <source>
        <dbReference type="ARBA" id="ARBA00022989"/>
    </source>
</evidence>
<dbReference type="Gene3D" id="1.10.3470.10">
    <property type="entry name" value="ABC transporter involved in vitamin B12 uptake, BtuC"/>
    <property type="match status" value="1"/>
</dbReference>
<evidence type="ECO:0000256" key="1">
    <source>
        <dbReference type="ARBA" id="ARBA00004651"/>
    </source>
</evidence>
<feature type="transmembrane region" description="Helical" evidence="8">
    <location>
        <begin position="278"/>
        <end position="299"/>
    </location>
</feature>
<dbReference type="InterPro" id="IPR000522">
    <property type="entry name" value="ABC_transptr_permease_BtuC"/>
</dbReference>
<feature type="transmembrane region" description="Helical" evidence="8">
    <location>
        <begin position="77"/>
        <end position="98"/>
    </location>
</feature>
<proteinExistence type="inferred from homology"/>
<keyword evidence="4" id="KW-1003">Cell membrane</keyword>
<dbReference type="SUPFAM" id="SSF81345">
    <property type="entry name" value="ABC transporter involved in vitamin B12 uptake, BtuC"/>
    <property type="match status" value="1"/>
</dbReference>
<accession>A0ABX9AR95</accession>
<evidence type="ECO:0000256" key="7">
    <source>
        <dbReference type="ARBA" id="ARBA00023136"/>
    </source>
</evidence>
<feature type="transmembrane region" description="Helical" evidence="8">
    <location>
        <begin position="215"/>
        <end position="234"/>
    </location>
</feature>
<dbReference type="EMBL" id="CP081864">
    <property type="protein sequence ID" value="QZN97248.1"/>
    <property type="molecule type" value="Genomic_DNA"/>
</dbReference>
<feature type="transmembrane region" description="Helical" evidence="8">
    <location>
        <begin position="240"/>
        <end position="266"/>
    </location>
</feature>
<reference evidence="9 10" key="1">
    <citation type="submission" date="2021-08" db="EMBL/GenBank/DDBJ databases">
        <title>Culture and genomic analysis of Symbiopectobacterium purcellii sp. nov. gen. nov., isolated from the leafhopper Empoasca decipiens.</title>
        <authorList>
            <person name="Nadal-Jimenez P."/>
            <person name="Siozios S."/>
            <person name="Halliday N."/>
            <person name="Camara M."/>
            <person name="Hurst G.D.D."/>
        </authorList>
    </citation>
    <scope>NUCLEOTIDE SEQUENCE [LARGE SCALE GENOMIC DNA]</scope>
    <source>
        <strain evidence="9 10">SyEd1</strain>
    </source>
</reference>
<dbReference type="CDD" id="cd06550">
    <property type="entry name" value="TM_ABC_iron-siderophores_like"/>
    <property type="match status" value="1"/>
</dbReference>
<dbReference type="PANTHER" id="PTHR30472:SF24">
    <property type="entry name" value="FERRIC ENTEROBACTIN TRANSPORT SYSTEM PERMEASE PROTEIN FEPG"/>
    <property type="match status" value="1"/>
</dbReference>
<name>A0ABX9AR95_9ENTR</name>
<keyword evidence="10" id="KW-1185">Reference proteome</keyword>
<feature type="transmembrane region" description="Helical" evidence="8">
    <location>
        <begin position="160"/>
        <end position="184"/>
    </location>
</feature>
<keyword evidence="7 8" id="KW-0472">Membrane</keyword>
<feature type="transmembrane region" description="Helical" evidence="8">
    <location>
        <begin position="110"/>
        <end position="129"/>
    </location>
</feature>
<keyword evidence="6 8" id="KW-1133">Transmembrane helix</keyword>
<organism evidence="9 10">
    <name type="scientific">Symbiopectobacterium purcellii</name>
    <dbReference type="NCBI Taxonomy" id="2871826"/>
    <lineage>
        <taxon>Bacteria</taxon>
        <taxon>Pseudomonadati</taxon>
        <taxon>Pseudomonadota</taxon>
        <taxon>Gammaproteobacteria</taxon>
        <taxon>Enterobacterales</taxon>
        <taxon>Enterobacteriaceae</taxon>
    </lineage>
</organism>
<sequence>MANAYSLRIGMLSRRVDSRACLWNLVLLAVTLVTILLVLSRGAVPLSPWQVMHILFALHHTIEGNAFIVWELRLPRVVLAAMVGGALALSGLILQSLVRNPLASPDLLGVTSGASAAAVAFLSFGAGVLGQQWMPLAAIAGAWGTALLIYLLTWRRGVSPYRLVLVGVGISALMGAVATGLLLLSPFNTTLSSYIWLTGSVYGANWQDVTSLTGWLALVAPLLVLLARHVPIALERRRSALLLLSVALAGSAIAHAGAIGFVGLIAPHMAKRLVGRTFVGSALATVLIGANLVVVSDWVGRTLFLPLDLPAGIFISALGSPFFLYLLIRKRHH</sequence>
<evidence type="ECO:0000256" key="2">
    <source>
        <dbReference type="ARBA" id="ARBA00007935"/>
    </source>
</evidence>
<comment type="subcellular location">
    <subcellularLocation>
        <location evidence="1">Cell membrane</location>
        <topology evidence="1">Multi-pass membrane protein</topology>
    </subcellularLocation>
</comment>
<evidence type="ECO:0000256" key="5">
    <source>
        <dbReference type="ARBA" id="ARBA00022692"/>
    </source>
</evidence>
<feature type="transmembrane region" description="Helical" evidence="8">
    <location>
        <begin position="136"/>
        <end position="154"/>
    </location>
</feature>
<keyword evidence="3" id="KW-0813">Transport</keyword>
<evidence type="ECO:0000313" key="9">
    <source>
        <dbReference type="EMBL" id="QZN97248.1"/>
    </source>
</evidence>
<protein>
    <submittedName>
        <fullName evidence="9">Iron ABC transporter permease</fullName>
    </submittedName>
</protein>
<dbReference type="RefSeq" id="WP_222160276.1">
    <property type="nucleotide sequence ID" value="NZ_CP081864.1"/>
</dbReference>
<dbReference type="Pfam" id="PF01032">
    <property type="entry name" value="FecCD"/>
    <property type="match status" value="1"/>
</dbReference>
<feature type="transmembrane region" description="Helical" evidence="8">
    <location>
        <begin position="21"/>
        <end position="39"/>
    </location>
</feature>
<dbReference type="InterPro" id="IPR037294">
    <property type="entry name" value="ABC_BtuC-like"/>
</dbReference>
<evidence type="ECO:0000256" key="3">
    <source>
        <dbReference type="ARBA" id="ARBA00022448"/>
    </source>
</evidence>
<evidence type="ECO:0000256" key="8">
    <source>
        <dbReference type="SAM" id="Phobius"/>
    </source>
</evidence>
<dbReference type="PANTHER" id="PTHR30472">
    <property type="entry name" value="FERRIC ENTEROBACTIN TRANSPORT SYSTEM PERMEASE PROTEIN"/>
    <property type="match status" value="1"/>
</dbReference>
<feature type="transmembrane region" description="Helical" evidence="8">
    <location>
        <begin position="311"/>
        <end position="328"/>
    </location>
</feature>
<dbReference type="Proteomes" id="UP000825886">
    <property type="component" value="Chromosome"/>
</dbReference>
<keyword evidence="5 8" id="KW-0812">Transmembrane</keyword>
<evidence type="ECO:0000313" key="10">
    <source>
        <dbReference type="Proteomes" id="UP000825886"/>
    </source>
</evidence>
<comment type="similarity">
    <text evidence="2">Belongs to the binding-protein-dependent transport system permease family. FecCD subfamily.</text>
</comment>
<gene>
    <name evidence="9" type="ORF">K6K13_07820</name>
</gene>
<evidence type="ECO:0000256" key="4">
    <source>
        <dbReference type="ARBA" id="ARBA00022475"/>
    </source>
</evidence>